<evidence type="ECO:0000313" key="2">
    <source>
        <dbReference type="EMBL" id="PEN06518.1"/>
    </source>
</evidence>
<accession>A0A2H3NKI5</accession>
<comment type="caution">
    <text evidence="2">The sequence shown here is derived from an EMBL/GenBank/DDBJ whole genome shotgun (WGS) entry which is preliminary data.</text>
</comment>
<dbReference type="AlphaFoldDB" id="A0A2H3NKI5"/>
<dbReference type="Proteomes" id="UP000221024">
    <property type="component" value="Unassembled WGS sequence"/>
</dbReference>
<dbReference type="Pfam" id="PF14052">
    <property type="entry name" value="Caps_assemb_Wzi"/>
    <property type="match status" value="1"/>
</dbReference>
<evidence type="ECO:0000313" key="3">
    <source>
        <dbReference type="Proteomes" id="UP000221024"/>
    </source>
</evidence>
<dbReference type="Gene3D" id="2.40.160.130">
    <property type="entry name" value="Capsule assembly protein Wzi"/>
    <property type="match status" value="1"/>
</dbReference>
<organism evidence="2 3">
    <name type="scientific">Longimonas halophila</name>
    <dbReference type="NCBI Taxonomy" id="1469170"/>
    <lineage>
        <taxon>Bacteria</taxon>
        <taxon>Pseudomonadati</taxon>
        <taxon>Rhodothermota</taxon>
        <taxon>Rhodothermia</taxon>
        <taxon>Rhodothermales</taxon>
        <taxon>Salisaetaceae</taxon>
        <taxon>Longimonas</taxon>
    </lineage>
</organism>
<name>A0A2H3NKI5_9BACT</name>
<gene>
    <name evidence="2" type="ORF">CRI93_09555</name>
</gene>
<dbReference type="OrthoDB" id="9808260at2"/>
<feature type="region of interest" description="Disordered" evidence="1">
    <location>
        <begin position="1"/>
        <end position="37"/>
    </location>
</feature>
<dbReference type="InterPro" id="IPR038636">
    <property type="entry name" value="Wzi_sf"/>
</dbReference>
<reference evidence="2 3" key="1">
    <citation type="submission" date="2017-10" db="EMBL/GenBank/DDBJ databases">
        <title>Draft genome of Longimonas halophila.</title>
        <authorList>
            <person name="Goh K.M."/>
            <person name="Shamsir M.S."/>
            <person name="Lim S.W."/>
        </authorList>
    </citation>
    <scope>NUCLEOTIDE SEQUENCE [LARGE SCALE GENOMIC DNA]</scope>
    <source>
        <strain evidence="2 3">KCTC 42399</strain>
    </source>
</reference>
<dbReference type="EMBL" id="PDEP01000008">
    <property type="protein sequence ID" value="PEN06518.1"/>
    <property type="molecule type" value="Genomic_DNA"/>
</dbReference>
<sequence length="689" mass="76874">MLNTKEDMNSKRSPGEGSCRPATEGWMRANRRGRKRSPAEVSLLTLVARLRLVTHPFRGTAGMTLWAPLPRPLVGDASGPQLRKHSESNDRPPCTFYAAPRRLRGHPQRPTRPAHDPARPFPMPPSLARWTGWLLLVVLAALPLSATAQQDGLLRLNGDTALLMDRLRVQGALPAPTDGFHHPQRAPQAQALLDTARTAPHLSSPQQRTVDRLRHEQSAPGAAWINRQWGALYRDGHTFLHSEGDGYRLTLEPVYNGYRGPVQHSGTDPRAADTAWRNSRGARATGHLGRVYFDTYASENQAQDVRNEFPANRQELVNTAPRFGFVLQPQGNTTYDYFEAVGMIGLDLAPVDLQFGRLSRHWGYGMNSLVLSNYGSPHEQLRIQAQRGAFQYTTLYTRFIDATRVARQRDGADVVQPRRYAAFHRLAYAPSPRLTVGLFEATVFSRRDAPGAPPKAVQAHYLSPLIGVRSIHSMAGGPHNTITGLDVRWQVVSGLEAHAQLALNDWSVQHLGTDHWRNQWAGLVGVNIAPASLSAWSLHVEGSRIRPFFYAGRFSLDAFAHWSDPIGHSAGPNSYDVSARLAYRPQHRWQAGLWYHRTWRGRGTDDRNVGGDIRRSTDTRVSDRVAMLSGIRQVEDALDMHLGFEIGPDLLIEGQLRILRTDDAETGTDTFVAPALGIRWNAPFTPRRF</sequence>
<evidence type="ECO:0008006" key="4">
    <source>
        <dbReference type="Google" id="ProtNLM"/>
    </source>
</evidence>
<keyword evidence="3" id="KW-1185">Reference proteome</keyword>
<feature type="compositionally biased region" description="Basic and acidic residues" evidence="1">
    <location>
        <begin position="1"/>
        <end position="14"/>
    </location>
</feature>
<dbReference type="InterPro" id="IPR026950">
    <property type="entry name" value="Caps_assemb_Wzi"/>
</dbReference>
<evidence type="ECO:0000256" key="1">
    <source>
        <dbReference type="SAM" id="MobiDB-lite"/>
    </source>
</evidence>
<protein>
    <recommendedName>
        <fullName evidence="4">Capsule assembly Wzi family protein</fullName>
    </recommendedName>
</protein>
<proteinExistence type="predicted"/>